<gene>
    <name evidence="16" type="ORF">WJX73_005872</name>
</gene>
<keyword evidence="14" id="KW-0325">Glycoprotein</keyword>
<evidence type="ECO:0000256" key="4">
    <source>
        <dbReference type="ARBA" id="ARBA00011802"/>
    </source>
</evidence>
<keyword evidence="10" id="KW-0249">Electron transport</keyword>
<evidence type="ECO:0000256" key="12">
    <source>
        <dbReference type="ARBA" id="ARBA00023136"/>
    </source>
</evidence>
<dbReference type="SUPFAM" id="SSF110019">
    <property type="entry name" value="ERO1-like"/>
    <property type="match status" value="1"/>
</dbReference>
<comment type="subunit">
    <text evidence="4">May function both as a monomer and a homodimer.</text>
</comment>
<evidence type="ECO:0000256" key="5">
    <source>
        <dbReference type="ARBA" id="ARBA00022448"/>
    </source>
</evidence>
<evidence type="ECO:0000256" key="8">
    <source>
        <dbReference type="ARBA" id="ARBA00022824"/>
    </source>
</evidence>
<proteinExistence type="inferred from homology"/>
<evidence type="ECO:0008006" key="18">
    <source>
        <dbReference type="Google" id="ProtNLM"/>
    </source>
</evidence>
<evidence type="ECO:0000256" key="1">
    <source>
        <dbReference type="ARBA" id="ARBA00001974"/>
    </source>
</evidence>
<evidence type="ECO:0000256" key="3">
    <source>
        <dbReference type="ARBA" id="ARBA00008277"/>
    </source>
</evidence>
<organism evidence="16 17">
    <name type="scientific">Symbiochloris irregularis</name>
    <dbReference type="NCBI Taxonomy" id="706552"/>
    <lineage>
        <taxon>Eukaryota</taxon>
        <taxon>Viridiplantae</taxon>
        <taxon>Chlorophyta</taxon>
        <taxon>core chlorophytes</taxon>
        <taxon>Trebouxiophyceae</taxon>
        <taxon>Trebouxiales</taxon>
        <taxon>Trebouxiaceae</taxon>
        <taxon>Symbiochloris</taxon>
    </lineage>
</organism>
<evidence type="ECO:0000256" key="2">
    <source>
        <dbReference type="ARBA" id="ARBA00004367"/>
    </source>
</evidence>
<comment type="cofactor">
    <cofactor evidence="1">
        <name>FAD</name>
        <dbReference type="ChEBI" id="CHEBI:57692"/>
    </cofactor>
</comment>
<accession>A0AAW1PD68</accession>
<dbReference type="InterPro" id="IPR007266">
    <property type="entry name" value="Ero1"/>
</dbReference>
<protein>
    <recommendedName>
        <fullName evidence="18">Endoplasmic reticulum oxidoreductin 1</fullName>
    </recommendedName>
</protein>
<keyword evidence="11" id="KW-0560">Oxidoreductase</keyword>
<dbReference type="PANTHER" id="PTHR12613:SF0">
    <property type="entry name" value="ERO1-LIKE PROTEIN"/>
    <property type="match status" value="1"/>
</dbReference>
<evidence type="ECO:0000256" key="14">
    <source>
        <dbReference type="ARBA" id="ARBA00023180"/>
    </source>
</evidence>
<dbReference type="GO" id="GO:0016972">
    <property type="term" value="F:thiol oxidase activity"/>
    <property type="evidence" value="ECO:0007669"/>
    <property type="project" value="InterPro"/>
</dbReference>
<evidence type="ECO:0000313" key="17">
    <source>
        <dbReference type="Proteomes" id="UP001465755"/>
    </source>
</evidence>
<evidence type="ECO:0000256" key="7">
    <source>
        <dbReference type="ARBA" id="ARBA00022729"/>
    </source>
</evidence>
<dbReference type="GO" id="GO:0034975">
    <property type="term" value="P:protein folding in endoplasmic reticulum"/>
    <property type="evidence" value="ECO:0007669"/>
    <property type="project" value="InterPro"/>
</dbReference>
<evidence type="ECO:0000256" key="15">
    <source>
        <dbReference type="ARBA" id="ARBA00023284"/>
    </source>
</evidence>
<dbReference type="GO" id="GO:0005789">
    <property type="term" value="C:endoplasmic reticulum membrane"/>
    <property type="evidence" value="ECO:0007669"/>
    <property type="project" value="UniProtKB-SubCell"/>
</dbReference>
<evidence type="ECO:0000313" key="16">
    <source>
        <dbReference type="EMBL" id="KAK9805754.1"/>
    </source>
</evidence>
<dbReference type="PANTHER" id="PTHR12613">
    <property type="entry name" value="ERO1-RELATED"/>
    <property type="match status" value="1"/>
</dbReference>
<dbReference type="GO" id="GO:0071949">
    <property type="term" value="F:FAD binding"/>
    <property type="evidence" value="ECO:0007669"/>
    <property type="project" value="InterPro"/>
</dbReference>
<dbReference type="AlphaFoldDB" id="A0AAW1PD68"/>
<dbReference type="InterPro" id="IPR037192">
    <property type="entry name" value="ERO1-like_sf"/>
</dbReference>
<dbReference type="EMBL" id="JALJOQ010000042">
    <property type="protein sequence ID" value="KAK9805754.1"/>
    <property type="molecule type" value="Genomic_DNA"/>
</dbReference>
<sequence length="575" mass="63565">MPADPAKQKIDRSRTWYLAFSFVAVAAAGLLLQSSGPAPSFLQLLPFSSRLPWAGSACHHSPPESTQVSEPGVGVCQLSGPVLDCSCDYASVERINRDHINAVLRDLVHTPFFQYFKVDLYSECPFWPDDGLCMMRDCSVTECEAVDVPDLWVKAETETEPSECGAQLLDQEAEVEEVEGLVREQLLAIPGWRGVNNPWMPGNDTVQDFSYVNLLENPERFTGYQGEHPHRIWDLIYSQQCWQDTSDLCHEAQIFFRLISGMHASISAHIANDYLLSEVQGLWGPSLAQFRQRFGGPAAAERVSNLYFTYLFVLRAVLKAAPTLQAVAYSTGNAAQDLRTAALVQQLVTLEAVRTACPVPFDEGRLWKGEDGPALKRQLQTHFQNITAAMDCVGCHKCKLWGKLQLLGIATSLKILFSSDDCTGATSDALQLSLERNEVIALMNLLERLSHSIEVVRVMSAQLLGSSQPSLGSIEEVTHTLLQKSISSFSLLGQAAVIVETLSVWALDTPSQLQVIPKQARVAFTTSLRRVVSFPMERGESARLCMPLACTAASLRIFSHRIQHVQGEKVDRPSE</sequence>
<reference evidence="16 17" key="1">
    <citation type="journal article" date="2024" name="Nat. Commun.">
        <title>Phylogenomics reveals the evolutionary origins of lichenization in chlorophyte algae.</title>
        <authorList>
            <person name="Puginier C."/>
            <person name="Libourel C."/>
            <person name="Otte J."/>
            <person name="Skaloud P."/>
            <person name="Haon M."/>
            <person name="Grisel S."/>
            <person name="Petersen M."/>
            <person name="Berrin J.G."/>
            <person name="Delaux P.M."/>
            <person name="Dal Grande F."/>
            <person name="Keller J."/>
        </authorList>
    </citation>
    <scope>NUCLEOTIDE SEQUENCE [LARGE SCALE GENOMIC DNA]</scope>
    <source>
        <strain evidence="16 17">SAG 2036</strain>
    </source>
</reference>
<keyword evidence="12" id="KW-0472">Membrane</keyword>
<keyword evidence="17" id="KW-1185">Reference proteome</keyword>
<keyword evidence="9" id="KW-0274">FAD</keyword>
<dbReference type="Proteomes" id="UP001465755">
    <property type="component" value="Unassembled WGS sequence"/>
</dbReference>
<keyword evidence="8" id="KW-0256">Endoplasmic reticulum</keyword>
<keyword evidence="13" id="KW-1015">Disulfide bond</keyword>
<evidence type="ECO:0000256" key="13">
    <source>
        <dbReference type="ARBA" id="ARBA00023157"/>
    </source>
</evidence>
<dbReference type="Pfam" id="PF04137">
    <property type="entry name" value="ERO1"/>
    <property type="match status" value="1"/>
</dbReference>
<comment type="similarity">
    <text evidence="3">Belongs to the EROs family.</text>
</comment>
<comment type="caution">
    <text evidence="16">The sequence shown here is derived from an EMBL/GenBank/DDBJ whole genome shotgun (WGS) entry which is preliminary data.</text>
</comment>
<dbReference type="GO" id="GO:0015035">
    <property type="term" value="F:protein-disulfide reductase activity"/>
    <property type="evidence" value="ECO:0007669"/>
    <property type="project" value="InterPro"/>
</dbReference>
<keyword evidence="7" id="KW-0732">Signal</keyword>
<comment type="subcellular location">
    <subcellularLocation>
        <location evidence="2">Endoplasmic reticulum membrane</location>
        <topology evidence="2">Peripheral membrane protein</topology>
        <orientation evidence="2">Lumenal side</orientation>
    </subcellularLocation>
</comment>
<keyword evidence="5" id="KW-0813">Transport</keyword>
<evidence type="ECO:0000256" key="6">
    <source>
        <dbReference type="ARBA" id="ARBA00022630"/>
    </source>
</evidence>
<name>A0AAW1PD68_9CHLO</name>
<evidence type="ECO:0000256" key="11">
    <source>
        <dbReference type="ARBA" id="ARBA00023002"/>
    </source>
</evidence>
<evidence type="ECO:0000256" key="10">
    <source>
        <dbReference type="ARBA" id="ARBA00022982"/>
    </source>
</evidence>
<evidence type="ECO:0000256" key="9">
    <source>
        <dbReference type="ARBA" id="ARBA00022827"/>
    </source>
</evidence>
<keyword evidence="15" id="KW-0676">Redox-active center</keyword>
<keyword evidence="6" id="KW-0285">Flavoprotein</keyword>